<dbReference type="Pfam" id="PF00005">
    <property type="entry name" value="ABC_tran"/>
    <property type="match status" value="1"/>
</dbReference>
<comment type="caution">
    <text evidence="6">The sequence shown here is derived from an EMBL/GenBank/DDBJ whole genome shotgun (WGS) entry which is preliminary data.</text>
</comment>
<keyword evidence="7" id="KW-1185">Reference proteome</keyword>
<feature type="domain" description="ABC transporter" evidence="5">
    <location>
        <begin position="3"/>
        <end position="238"/>
    </location>
</feature>
<dbReference type="RefSeq" id="WP_094094755.1">
    <property type="nucleotide sequence ID" value="NZ_BMHF01000015.1"/>
</dbReference>
<organism evidence="6 7">
    <name type="scientific">Paenibacillus physcomitrellae</name>
    <dbReference type="NCBI Taxonomy" id="1619311"/>
    <lineage>
        <taxon>Bacteria</taxon>
        <taxon>Bacillati</taxon>
        <taxon>Bacillota</taxon>
        <taxon>Bacilli</taxon>
        <taxon>Bacillales</taxon>
        <taxon>Paenibacillaceae</taxon>
        <taxon>Paenibacillus</taxon>
    </lineage>
</organism>
<proteinExistence type="predicted"/>
<evidence type="ECO:0000313" key="7">
    <source>
        <dbReference type="Proteomes" id="UP000609323"/>
    </source>
</evidence>
<accession>A0ABQ1GNE4</accession>
<keyword evidence="3 6" id="KW-0067">ATP-binding</keyword>
<gene>
    <name evidence="6" type="ORF">GCM10010917_35650</name>
</gene>
<evidence type="ECO:0000256" key="2">
    <source>
        <dbReference type="ARBA" id="ARBA00022741"/>
    </source>
</evidence>
<evidence type="ECO:0000256" key="4">
    <source>
        <dbReference type="SAM" id="MobiDB-lite"/>
    </source>
</evidence>
<evidence type="ECO:0000256" key="1">
    <source>
        <dbReference type="ARBA" id="ARBA00022448"/>
    </source>
</evidence>
<dbReference type="Pfam" id="PF08402">
    <property type="entry name" value="TOBE_2"/>
    <property type="match status" value="1"/>
</dbReference>
<dbReference type="SMART" id="SM00382">
    <property type="entry name" value="AAA"/>
    <property type="match status" value="1"/>
</dbReference>
<dbReference type="InterPro" id="IPR017871">
    <property type="entry name" value="ABC_transporter-like_CS"/>
</dbReference>
<dbReference type="InterPro" id="IPR027417">
    <property type="entry name" value="P-loop_NTPase"/>
</dbReference>
<dbReference type="SUPFAM" id="SSF50331">
    <property type="entry name" value="MOP-like"/>
    <property type="match status" value="1"/>
</dbReference>
<protein>
    <submittedName>
        <fullName evidence="6">ABC transporter ATP-binding protein</fullName>
    </submittedName>
</protein>
<dbReference type="InterPro" id="IPR008995">
    <property type="entry name" value="Mo/tungstate-bd_C_term_dom"/>
</dbReference>
<dbReference type="InterPro" id="IPR003439">
    <property type="entry name" value="ABC_transporter-like_ATP-bd"/>
</dbReference>
<feature type="compositionally biased region" description="Low complexity" evidence="4">
    <location>
        <begin position="258"/>
        <end position="274"/>
    </location>
</feature>
<dbReference type="GO" id="GO:0005524">
    <property type="term" value="F:ATP binding"/>
    <property type="evidence" value="ECO:0007669"/>
    <property type="project" value="UniProtKB-KW"/>
</dbReference>
<keyword evidence="2" id="KW-0547">Nucleotide-binding</keyword>
<dbReference type="PROSITE" id="PS00211">
    <property type="entry name" value="ABC_TRANSPORTER_1"/>
    <property type="match status" value="1"/>
</dbReference>
<dbReference type="PROSITE" id="PS50893">
    <property type="entry name" value="ABC_TRANSPORTER_2"/>
    <property type="match status" value="1"/>
</dbReference>
<dbReference type="InterPro" id="IPR003593">
    <property type="entry name" value="AAA+_ATPase"/>
</dbReference>
<evidence type="ECO:0000256" key="3">
    <source>
        <dbReference type="ARBA" id="ARBA00022840"/>
    </source>
</evidence>
<dbReference type="InterPro" id="IPR050093">
    <property type="entry name" value="ABC_SmlMolc_Importer"/>
</dbReference>
<evidence type="ECO:0000313" key="6">
    <source>
        <dbReference type="EMBL" id="GGA47249.1"/>
    </source>
</evidence>
<feature type="region of interest" description="Disordered" evidence="4">
    <location>
        <begin position="249"/>
        <end position="274"/>
    </location>
</feature>
<dbReference type="SUPFAM" id="SSF52540">
    <property type="entry name" value="P-loop containing nucleoside triphosphate hydrolases"/>
    <property type="match status" value="1"/>
</dbReference>
<dbReference type="Gene3D" id="3.40.50.300">
    <property type="entry name" value="P-loop containing nucleotide triphosphate hydrolases"/>
    <property type="match status" value="1"/>
</dbReference>
<dbReference type="EMBL" id="BMHF01000015">
    <property type="protein sequence ID" value="GGA47249.1"/>
    <property type="molecule type" value="Genomic_DNA"/>
</dbReference>
<dbReference type="PANTHER" id="PTHR42781:SF4">
    <property type="entry name" value="SPERMIDINE_PUTRESCINE IMPORT ATP-BINDING PROTEIN POTA"/>
    <property type="match status" value="1"/>
</dbReference>
<reference evidence="7" key="1">
    <citation type="journal article" date="2019" name="Int. J. Syst. Evol. Microbiol.">
        <title>The Global Catalogue of Microorganisms (GCM) 10K type strain sequencing project: providing services to taxonomists for standard genome sequencing and annotation.</title>
        <authorList>
            <consortium name="The Broad Institute Genomics Platform"/>
            <consortium name="The Broad Institute Genome Sequencing Center for Infectious Disease"/>
            <person name="Wu L."/>
            <person name="Ma J."/>
        </authorList>
    </citation>
    <scope>NUCLEOTIDE SEQUENCE [LARGE SCALE GENOMIC DNA]</scope>
    <source>
        <strain evidence="7">CGMCC 1.15044</strain>
    </source>
</reference>
<keyword evidence="1" id="KW-0813">Transport</keyword>
<evidence type="ECO:0000259" key="5">
    <source>
        <dbReference type="PROSITE" id="PS50893"/>
    </source>
</evidence>
<dbReference type="PANTHER" id="PTHR42781">
    <property type="entry name" value="SPERMIDINE/PUTRESCINE IMPORT ATP-BINDING PROTEIN POTA"/>
    <property type="match status" value="1"/>
</dbReference>
<name>A0ABQ1GNE4_9BACL</name>
<dbReference type="Proteomes" id="UP000609323">
    <property type="component" value="Unassembled WGS sequence"/>
</dbReference>
<sequence>MDLYIRGLGKSFGGITALHPTDLTVKQGKFTTLLGPSGCGKTTLLRMIAGLETPDQGAISFGDEVLFAGPGLKETPPHKRGFGMVFQDFALWPHMTVFENVAFGLRTSRRTKELRETVMEALEKVKLGGMEHRYPHQLSGGQQQRVAFARAAAVKPRLVLFDEPLSALDAVLREEMRVEMISLVRDMGLTALYVTHDQIEAMSMSDEIVVMQGGHILQSGTPEAVYGRPVDPFVARFIGKSNWLDRESAGSADRAGLPPGSEEVAAAAEPAASEPAAGMFRPEHLGLEPIEGESYKIFEVEVLHVSYMGDRYELHIRAAGKQEVWTAYHHSRVTEGSRLTVYLPESRIIGFA</sequence>
<dbReference type="InterPro" id="IPR013611">
    <property type="entry name" value="Transp-assoc_OB_typ2"/>
</dbReference>